<reference evidence="1 2" key="1">
    <citation type="submission" date="2021-03" db="EMBL/GenBank/DDBJ databases">
        <title>Sequencing the genomes of 1000 actinobacteria strains.</title>
        <authorList>
            <person name="Klenk H.-P."/>
        </authorList>
    </citation>
    <scope>NUCLEOTIDE SEQUENCE [LARGE SCALE GENOMIC DNA]</scope>
    <source>
        <strain evidence="1 2">DSM 15797</strain>
    </source>
</reference>
<gene>
    <name evidence="1" type="ORF">JOF47_003947</name>
</gene>
<evidence type="ECO:0000313" key="1">
    <source>
        <dbReference type="EMBL" id="MBP2388374.1"/>
    </source>
</evidence>
<dbReference type="Proteomes" id="UP001296993">
    <property type="component" value="Unassembled WGS sequence"/>
</dbReference>
<name>A0ABS4XL03_9MICC</name>
<dbReference type="EMBL" id="JAGIOF010000003">
    <property type="protein sequence ID" value="MBP2388374.1"/>
    <property type="molecule type" value="Genomic_DNA"/>
</dbReference>
<organism evidence="1 2">
    <name type="scientific">Paeniglutamicibacter kerguelensis</name>
    <dbReference type="NCBI Taxonomy" id="254788"/>
    <lineage>
        <taxon>Bacteria</taxon>
        <taxon>Bacillati</taxon>
        <taxon>Actinomycetota</taxon>
        <taxon>Actinomycetes</taxon>
        <taxon>Micrococcales</taxon>
        <taxon>Micrococcaceae</taxon>
        <taxon>Paeniglutamicibacter</taxon>
    </lineage>
</organism>
<sequence length="85" mass="9364">MNDPEAVDGLLEALPELATTEEIAELMRVKTGTILKWSKDFGLKSISVGPRVRRFRKTDLRTFLLTSDEISDTGTPPASGEVNDD</sequence>
<keyword evidence="2" id="KW-1185">Reference proteome</keyword>
<comment type="caution">
    <text evidence="1">The sequence shown here is derived from an EMBL/GenBank/DDBJ whole genome shotgun (WGS) entry which is preliminary data.</text>
</comment>
<dbReference type="InterPro" id="IPR010093">
    <property type="entry name" value="SinI_DNA-bd"/>
</dbReference>
<protein>
    <submittedName>
        <fullName evidence="1">Excisionase family DNA binding protein</fullName>
    </submittedName>
</protein>
<evidence type="ECO:0000313" key="2">
    <source>
        <dbReference type="Proteomes" id="UP001296993"/>
    </source>
</evidence>
<dbReference type="RefSeq" id="WP_210001933.1">
    <property type="nucleotide sequence ID" value="NZ_BAAAJY010000001.1"/>
</dbReference>
<accession>A0ABS4XL03</accession>
<proteinExistence type="predicted"/>
<dbReference type="NCBIfam" id="TIGR01764">
    <property type="entry name" value="excise"/>
    <property type="match status" value="1"/>
</dbReference>